<organism evidence="4 5">
    <name type="scientific">Nocardia otitidiscaviarum</name>
    <dbReference type="NCBI Taxonomy" id="1823"/>
    <lineage>
        <taxon>Bacteria</taxon>
        <taxon>Bacillati</taxon>
        <taxon>Actinomycetota</taxon>
        <taxon>Actinomycetes</taxon>
        <taxon>Mycobacteriales</taxon>
        <taxon>Nocardiaceae</taxon>
        <taxon>Nocardia</taxon>
    </lineage>
</organism>
<name>A0A516NIU7_9NOCA</name>
<evidence type="ECO:0000256" key="2">
    <source>
        <dbReference type="SAM" id="MobiDB-lite"/>
    </source>
</evidence>
<dbReference type="KEGG" id="nod:FOH10_08835"/>
<dbReference type="CDD" id="cd00060">
    <property type="entry name" value="FHA"/>
    <property type="match status" value="1"/>
</dbReference>
<evidence type="ECO:0000313" key="4">
    <source>
        <dbReference type="EMBL" id="QDP78828.1"/>
    </source>
</evidence>
<dbReference type="InterPro" id="IPR008984">
    <property type="entry name" value="SMAD_FHA_dom_sf"/>
</dbReference>
<dbReference type="PANTHER" id="PTHR23308">
    <property type="entry name" value="NUCLEAR INHIBITOR OF PROTEIN PHOSPHATASE-1"/>
    <property type="match status" value="1"/>
</dbReference>
<protein>
    <submittedName>
        <fullName evidence="4">FHA domain-containing protein</fullName>
    </submittedName>
</protein>
<feature type="domain" description="FHA" evidence="3">
    <location>
        <begin position="127"/>
        <end position="176"/>
    </location>
</feature>
<dbReference type="SUPFAM" id="SSF49879">
    <property type="entry name" value="SMAD/FHA domain"/>
    <property type="match status" value="1"/>
</dbReference>
<dbReference type="SMART" id="SM00240">
    <property type="entry name" value="FHA"/>
    <property type="match status" value="1"/>
</dbReference>
<proteinExistence type="predicted"/>
<sequence length="203" mass="22390">MCFRRSEAGVPDRCARYHRQWRELRGVTGIRAERSAPSARCRGWTRPDPPNGTGRLSPDAPTIVRGAGVNTDPETDARRGTIRHHRPPIPLRRPHRPTVDPVGAESDSIAALRLSDGRVLLVPACGLRIGRTRDNDLVLDDPRVSRTHARLVLRGTGVVIHDLRSVNGVYVNGAQITGHVTLSHGDVLNIGITTLRFERIPSR</sequence>
<dbReference type="EMBL" id="CP041695">
    <property type="protein sequence ID" value="QDP78828.1"/>
    <property type="molecule type" value="Genomic_DNA"/>
</dbReference>
<feature type="compositionally biased region" description="Basic residues" evidence="2">
    <location>
        <begin position="80"/>
        <end position="96"/>
    </location>
</feature>
<dbReference type="InterPro" id="IPR050923">
    <property type="entry name" value="Cell_Proc_Reg/RNA_Proc"/>
</dbReference>
<evidence type="ECO:0000313" key="5">
    <source>
        <dbReference type="Proteomes" id="UP000317039"/>
    </source>
</evidence>
<dbReference type="Pfam" id="PF00498">
    <property type="entry name" value="FHA"/>
    <property type="match status" value="1"/>
</dbReference>
<keyword evidence="1" id="KW-0597">Phosphoprotein</keyword>
<dbReference type="AlphaFoldDB" id="A0A516NIU7"/>
<evidence type="ECO:0000256" key="1">
    <source>
        <dbReference type="ARBA" id="ARBA00022553"/>
    </source>
</evidence>
<dbReference type="Proteomes" id="UP000317039">
    <property type="component" value="Chromosome"/>
</dbReference>
<dbReference type="Gene3D" id="2.60.200.20">
    <property type="match status" value="1"/>
</dbReference>
<gene>
    <name evidence="4" type="ORF">FOH10_08835</name>
</gene>
<reference evidence="4 5" key="1">
    <citation type="submission" date="2019-07" db="EMBL/GenBank/DDBJ databases">
        <title>Complete Genome Sequence and Methylome Analysis of Nocardia otitidis-caviarum NEB252.</title>
        <authorList>
            <person name="Fomenkov A."/>
            <person name="Anton B.P."/>
            <person name="Vincze T."/>
            <person name="Roberts R.J."/>
        </authorList>
    </citation>
    <scope>NUCLEOTIDE SEQUENCE [LARGE SCALE GENOMIC DNA]</scope>
    <source>
        <strain evidence="4 5">NEB252</strain>
    </source>
</reference>
<dbReference type="InterPro" id="IPR000253">
    <property type="entry name" value="FHA_dom"/>
</dbReference>
<dbReference type="PROSITE" id="PS50006">
    <property type="entry name" value="FHA_DOMAIN"/>
    <property type="match status" value="1"/>
</dbReference>
<feature type="region of interest" description="Disordered" evidence="2">
    <location>
        <begin position="36"/>
        <end position="103"/>
    </location>
</feature>
<evidence type="ECO:0000259" key="3">
    <source>
        <dbReference type="PROSITE" id="PS50006"/>
    </source>
</evidence>
<accession>A0A516NIU7</accession>